<dbReference type="AlphaFoldDB" id="A0A8T2M7Y1"/>
<proteinExistence type="predicted"/>
<dbReference type="Proteomes" id="UP000752171">
    <property type="component" value="Unassembled WGS sequence"/>
</dbReference>
<evidence type="ECO:0000313" key="2">
    <source>
        <dbReference type="Proteomes" id="UP000752171"/>
    </source>
</evidence>
<sequence>MPPGRAVEELLQVFQPDSGCFFSFSPSRRKMLVFCLSMLMKCRIMYSGSIFSCPPWRSRGVKTQVAVSWQQAVKT</sequence>
<evidence type="ECO:0000313" key="1">
    <source>
        <dbReference type="EMBL" id="KAG9279284.1"/>
    </source>
</evidence>
<comment type="caution">
    <text evidence="1">The sequence shown here is derived from an EMBL/GenBank/DDBJ whole genome shotgun (WGS) entry which is preliminary data.</text>
</comment>
<accession>A0A8T2M7Y1</accession>
<dbReference type="EMBL" id="JAICCE010000003">
    <property type="protein sequence ID" value="KAG9279284.1"/>
    <property type="molecule type" value="Genomic_DNA"/>
</dbReference>
<gene>
    <name evidence="1" type="ORF">AMEX_G4799</name>
</gene>
<reference evidence="1 2" key="1">
    <citation type="submission" date="2021-07" db="EMBL/GenBank/DDBJ databases">
        <authorList>
            <person name="Imarazene B."/>
            <person name="Zahm M."/>
            <person name="Klopp C."/>
            <person name="Cabau C."/>
            <person name="Beille S."/>
            <person name="Jouanno E."/>
            <person name="Castinel A."/>
            <person name="Lluch J."/>
            <person name="Gil L."/>
            <person name="Kuchtly C."/>
            <person name="Lopez Roques C."/>
            <person name="Donnadieu C."/>
            <person name="Parrinello H."/>
            <person name="Journot L."/>
            <person name="Du K."/>
            <person name="Schartl M."/>
            <person name="Retaux S."/>
            <person name="Guiguen Y."/>
        </authorList>
    </citation>
    <scope>NUCLEOTIDE SEQUENCE [LARGE SCALE GENOMIC DNA]</scope>
    <source>
        <strain evidence="1">Pach_M1</strain>
        <tissue evidence="1">Testis</tissue>
    </source>
</reference>
<protein>
    <submittedName>
        <fullName evidence="1">Uncharacterized protein</fullName>
    </submittedName>
</protein>
<name>A0A8T2M7Y1_ASTMX</name>
<organism evidence="1 2">
    <name type="scientific">Astyanax mexicanus</name>
    <name type="common">Blind cave fish</name>
    <name type="synonym">Astyanax fasciatus mexicanus</name>
    <dbReference type="NCBI Taxonomy" id="7994"/>
    <lineage>
        <taxon>Eukaryota</taxon>
        <taxon>Metazoa</taxon>
        <taxon>Chordata</taxon>
        <taxon>Craniata</taxon>
        <taxon>Vertebrata</taxon>
        <taxon>Euteleostomi</taxon>
        <taxon>Actinopterygii</taxon>
        <taxon>Neopterygii</taxon>
        <taxon>Teleostei</taxon>
        <taxon>Ostariophysi</taxon>
        <taxon>Characiformes</taxon>
        <taxon>Characoidei</taxon>
        <taxon>Acestrorhamphidae</taxon>
        <taxon>Acestrorhamphinae</taxon>
        <taxon>Astyanax</taxon>
    </lineage>
</organism>